<feature type="domain" description="ABC transporter" evidence="9">
    <location>
        <begin position="4"/>
        <end position="242"/>
    </location>
</feature>
<evidence type="ECO:0000256" key="6">
    <source>
        <dbReference type="ARBA" id="ARBA00022840"/>
    </source>
</evidence>
<keyword evidence="3" id="KW-0813">Transport</keyword>
<evidence type="ECO:0000256" key="1">
    <source>
        <dbReference type="ARBA" id="ARBA00004202"/>
    </source>
</evidence>
<dbReference type="GO" id="GO:0005524">
    <property type="term" value="F:ATP binding"/>
    <property type="evidence" value="ECO:0007669"/>
    <property type="project" value="UniProtKB-KW"/>
</dbReference>
<comment type="subcellular location">
    <subcellularLocation>
        <location evidence="1">Cell membrane</location>
        <topology evidence="1">Peripheral membrane protein</topology>
    </subcellularLocation>
</comment>
<evidence type="ECO:0000313" key="11">
    <source>
        <dbReference type="Proteomes" id="UP000824024"/>
    </source>
</evidence>
<evidence type="ECO:0000259" key="9">
    <source>
        <dbReference type="PROSITE" id="PS50893"/>
    </source>
</evidence>
<reference evidence="10" key="1">
    <citation type="journal article" date="2021" name="PeerJ">
        <title>Extensive microbial diversity within the chicken gut microbiome revealed by metagenomics and culture.</title>
        <authorList>
            <person name="Gilroy R."/>
            <person name="Ravi A."/>
            <person name="Getino M."/>
            <person name="Pursley I."/>
            <person name="Horton D.L."/>
            <person name="Alikhan N.F."/>
            <person name="Baker D."/>
            <person name="Gharbi K."/>
            <person name="Hall N."/>
            <person name="Watson M."/>
            <person name="Adriaenssens E.M."/>
            <person name="Foster-Nyarko E."/>
            <person name="Jarju S."/>
            <person name="Secka A."/>
            <person name="Antonio M."/>
            <person name="Oren A."/>
            <person name="Chaudhuri R.R."/>
            <person name="La Ragione R."/>
            <person name="Hildebrand F."/>
            <person name="Pallen M.J."/>
        </authorList>
    </citation>
    <scope>NUCLEOTIDE SEQUENCE</scope>
    <source>
        <strain evidence="10">CHK192-9172</strain>
    </source>
</reference>
<dbReference type="SUPFAM" id="SSF52540">
    <property type="entry name" value="P-loop containing nucleoside triphosphate hydrolases"/>
    <property type="match status" value="2"/>
</dbReference>
<keyword evidence="5" id="KW-0547">Nucleotide-binding</keyword>
<dbReference type="GO" id="GO:0042626">
    <property type="term" value="F:ATPase-coupled transmembrane transporter activity"/>
    <property type="evidence" value="ECO:0007669"/>
    <property type="project" value="TreeGrafter"/>
</dbReference>
<dbReference type="GO" id="GO:0043190">
    <property type="term" value="C:ATP-binding cassette (ABC) transporter complex"/>
    <property type="evidence" value="ECO:0007669"/>
    <property type="project" value="TreeGrafter"/>
</dbReference>
<dbReference type="InterPro" id="IPR003439">
    <property type="entry name" value="ABC_transporter-like_ATP-bd"/>
</dbReference>
<protein>
    <submittedName>
        <fullName evidence="10">ATP-binding cassette domain-containing protein</fullName>
    </submittedName>
</protein>
<dbReference type="Gene3D" id="3.40.50.300">
    <property type="entry name" value="P-loop containing nucleotide triphosphate hydrolases"/>
    <property type="match status" value="2"/>
</dbReference>
<organism evidence="10 11">
    <name type="scientific">Candidatus Eubacterium avistercoris</name>
    <dbReference type="NCBI Taxonomy" id="2838567"/>
    <lineage>
        <taxon>Bacteria</taxon>
        <taxon>Bacillati</taxon>
        <taxon>Bacillota</taxon>
        <taxon>Clostridia</taxon>
        <taxon>Eubacteriales</taxon>
        <taxon>Eubacteriaceae</taxon>
        <taxon>Eubacterium</taxon>
    </lineage>
</organism>
<name>A0A9D2D4N9_9FIRM</name>
<evidence type="ECO:0000256" key="4">
    <source>
        <dbReference type="ARBA" id="ARBA00022475"/>
    </source>
</evidence>
<evidence type="ECO:0000256" key="2">
    <source>
        <dbReference type="ARBA" id="ARBA00005417"/>
    </source>
</evidence>
<dbReference type="NCBIfam" id="NF010167">
    <property type="entry name" value="PRK13648.1"/>
    <property type="match status" value="2"/>
</dbReference>
<evidence type="ECO:0000256" key="7">
    <source>
        <dbReference type="ARBA" id="ARBA00022967"/>
    </source>
</evidence>
<dbReference type="Pfam" id="PF00005">
    <property type="entry name" value="ABC_tran"/>
    <property type="match status" value="2"/>
</dbReference>
<gene>
    <name evidence="10" type="ORF">IAA08_11105</name>
</gene>
<comment type="caution">
    <text evidence="10">The sequence shown here is derived from an EMBL/GenBank/DDBJ whole genome shotgun (WGS) entry which is preliminary data.</text>
</comment>
<keyword evidence="6 10" id="KW-0067">ATP-binding</keyword>
<keyword evidence="4" id="KW-1003">Cell membrane</keyword>
<dbReference type="PROSITE" id="PS50893">
    <property type="entry name" value="ABC_TRANSPORTER_2"/>
    <property type="match status" value="2"/>
</dbReference>
<dbReference type="Proteomes" id="UP000824024">
    <property type="component" value="Unassembled WGS sequence"/>
</dbReference>
<proteinExistence type="inferred from homology"/>
<dbReference type="InterPro" id="IPR003593">
    <property type="entry name" value="AAA+_ATPase"/>
</dbReference>
<dbReference type="InterPro" id="IPR015856">
    <property type="entry name" value="ABC_transpr_CbiO/EcfA_su"/>
</dbReference>
<dbReference type="PANTHER" id="PTHR43553">
    <property type="entry name" value="HEAVY METAL TRANSPORTER"/>
    <property type="match status" value="1"/>
</dbReference>
<dbReference type="EMBL" id="DXCH01000295">
    <property type="protein sequence ID" value="HIZ08465.1"/>
    <property type="molecule type" value="Genomic_DNA"/>
</dbReference>
<comment type="similarity">
    <text evidence="2">Belongs to the ABC transporter superfamily.</text>
</comment>
<evidence type="ECO:0000256" key="5">
    <source>
        <dbReference type="ARBA" id="ARBA00022741"/>
    </source>
</evidence>
<dbReference type="InterPro" id="IPR050095">
    <property type="entry name" value="ECF_ABC_transporter_ATP-bd"/>
</dbReference>
<dbReference type="GO" id="GO:0016887">
    <property type="term" value="F:ATP hydrolysis activity"/>
    <property type="evidence" value="ECO:0007669"/>
    <property type="project" value="InterPro"/>
</dbReference>
<sequence length="575" mass="65105">MEKISVEKLTFTYPLCETPALKEISFQIRQSEFIVLCGKSGCGKSTLLKHLKKNLIPYGKRTGEIYYEGTEIEQLNDRKSASAIGFVQQNPDNQIVTDTVWHELAFGLENLGLPVKVIKRRVAEMTSYFGIQTWFRKKVNQLSGGQKQLLNLASIMAMQPELLILDEPASQLDPIAASDFLETVYRINRELGTTVIISEHRLEEVFPMADRVMVMDQGKILAFDNPGKIGAVLAGDKPGGEHPMFYGLPCVMRMFQHTLRDGEQSPLTIRDGRLKMEALLAACPKEKFPNICKEAFPENKYRRKHALRKGEKTDSAIVLKDLWFRYERDMPDVLRGLSFEVGKGEWYCLLGGNGTGKSTTLKAICGIIKPQRGTALVDGIKVEKGHEKELFNHRLAMVPQDPQALFTEITVEEELYEAMSDMEIQEEEKIKKIEAMLDLMEIRHLRKANPYDLSGGEQQRLAIGKILLLEPTVLLLDEPTKGLDPFFKRTLADILGGLRDQGMTIFMVSHDIEFCASYGDTCAMFFDGELVSEADPADFFAGNNFYTTAANRIVRKWNPKLITCEEVQKWIREIM</sequence>
<dbReference type="PROSITE" id="PS00211">
    <property type="entry name" value="ABC_TRANSPORTER_1"/>
    <property type="match status" value="2"/>
</dbReference>
<dbReference type="InterPro" id="IPR017871">
    <property type="entry name" value="ABC_transporter-like_CS"/>
</dbReference>
<evidence type="ECO:0000256" key="8">
    <source>
        <dbReference type="ARBA" id="ARBA00023136"/>
    </source>
</evidence>
<feature type="domain" description="ABC transporter" evidence="9">
    <location>
        <begin position="317"/>
        <end position="552"/>
    </location>
</feature>
<dbReference type="AlphaFoldDB" id="A0A9D2D4N9"/>
<dbReference type="SMART" id="SM00382">
    <property type="entry name" value="AAA"/>
    <property type="match status" value="2"/>
</dbReference>
<keyword evidence="7" id="KW-1278">Translocase</keyword>
<keyword evidence="8" id="KW-0472">Membrane</keyword>
<dbReference type="CDD" id="cd03225">
    <property type="entry name" value="ABC_cobalt_CbiO_domain1"/>
    <property type="match status" value="2"/>
</dbReference>
<dbReference type="InterPro" id="IPR027417">
    <property type="entry name" value="P-loop_NTPase"/>
</dbReference>
<evidence type="ECO:0000313" key="10">
    <source>
        <dbReference type="EMBL" id="HIZ08465.1"/>
    </source>
</evidence>
<accession>A0A9D2D4N9</accession>
<evidence type="ECO:0000256" key="3">
    <source>
        <dbReference type="ARBA" id="ARBA00022448"/>
    </source>
</evidence>
<reference evidence="10" key="2">
    <citation type="submission" date="2021-04" db="EMBL/GenBank/DDBJ databases">
        <authorList>
            <person name="Gilroy R."/>
        </authorList>
    </citation>
    <scope>NUCLEOTIDE SEQUENCE</scope>
    <source>
        <strain evidence="10">CHK192-9172</strain>
    </source>
</reference>